<evidence type="ECO:0000313" key="6">
    <source>
        <dbReference type="EMBL" id="KAG0287380.1"/>
    </source>
</evidence>
<keyword evidence="7" id="KW-1185">Reference proteome</keyword>
<sequence>MHSPPSSMDNARFMDLFMDVTADLGLFDDCTQSAFPSNAHPQMASSSASSSAAVASTSASVPISAMNLNSYIFPSNDIANMTWDTTLPKQFQSFDSAAPLTMDFTPELSPYCTPAMTNIQSPYAFDNLGLAELGSSPSVGSQSPMDEIFGSQQSQESFDYDFGVVLPQNNTSVNAVWSPQGDFELFPTDTNPSVTSLQQLLMTPAPMGADLTALALEESPFESDLDYFSPLASECGSPEMSDYPDAFADFKRCSSDYRPPQRPRRRRLTSEEDARVVIEETKEGINGKPRYQCKVCDKTFSRPFNLRSHRATHAGVKPYICTHADEKNEVCGWSFARRHDLERHVRSRHSSEKLFKCKTCPIQCGRSDAFKRHLQRHPACGLAAQVEAESQAQAEAEAESAIKAENIP</sequence>
<dbReference type="PROSITE" id="PS50157">
    <property type="entry name" value="ZINC_FINGER_C2H2_2"/>
    <property type="match status" value="2"/>
</dbReference>
<feature type="domain" description="C2H2-type" evidence="5">
    <location>
        <begin position="291"/>
        <end position="318"/>
    </location>
</feature>
<dbReference type="PROSITE" id="PS00028">
    <property type="entry name" value="ZINC_FINGER_C2H2_1"/>
    <property type="match status" value="2"/>
</dbReference>
<keyword evidence="1" id="KW-0479">Metal-binding</keyword>
<dbReference type="Proteomes" id="UP001194696">
    <property type="component" value="Unassembled WGS sequence"/>
</dbReference>
<dbReference type="EMBL" id="JAAAIM010000496">
    <property type="protein sequence ID" value="KAG0287380.1"/>
    <property type="molecule type" value="Genomic_DNA"/>
</dbReference>
<dbReference type="InterPro" id="IPR036236">
    <property type="entry name" value="Znf_C2H2_sf"/>
</dbReference>
<comment type="caution">
    <text evidence="6">The sequence shown here is derived from an EMBL/GenBank/DDBJ whole genome shotgun (WGS) entry which is preliminary data.</text>
</comment>
<reference evidence="6 7" key="1">
    <citation type="journal article" date="2020" name="Fungal Divers.">
        <title>Resolving the Mortierellaceae phylogeny through synthesis of multi-gene phylogenetics and phylogenomics.</title>
        <authorList>
            <person name="Vandepol N."/>
            <person name="Liber J."/>
            <person name="Desiro A."/>
            <person name="Na H."/>
            <person name="Kennedy M."/>
            <person name="Barry K."/>
            <person name="Grigoriev I.V."/>
            <person name="Miller A.N."/>
            <person name="O'Donnell K."/>
            <person name="Stajich J.E."/>
            <person name="Bonito G."/>
        </authorList>
    </citation>
    <scope>NUCLEOTIDE SEQUENCE [LARGE SCALE GENOMIC DNA]</scope>
    <source>
        <strain evidence="6 7">AD045</strain>
    </source>
</reference>
<name>A0ABQ7JYC2_9FUNG</name>
<evidence type="ECO:0000313" key="7">
    <source>
        <dbReference type="Proteomes" id="UP001194696"/>
    </source>
</evidence>
<proteinExistence type="predicted"/>
<dbReference type="SMART" id="SM00355">
    <property type="entry name" value="ZnF_C2H2"/>
    <property type="match status" value="3"/>
</dbReference>
<organism evidence="6 7">
    <name type="scientific">Linnemannia gamsii</name>
    <dbReference type="NCBI Taxonomy" id="64522"/>
    <lineage>
        <taxon>Eukaryota</taxon>
        <taxon>Fungi</taxon>
        <taxon>Fungi incertae sedis</taxon>
        <taxon>Mucoromycota</taxon>
        <taxon>Mortierellomycotina</taxon>
        <taxon>Mortierellomycetes</taxon>
        <taxon>Mortierellales</taxon>
        <taxon>Mortierellaceae</taxon>
        <taxon>Linnemannia</taxon>
    </lineage>
</organism>
<feature type="domain" description="C2H2-type" evidence="5">
    <location>
        <begin position="319"/>
        <end position="354"/>
    </location>
</feature>
<accession>A0ABQ7JYC2</accession>
<keyword evidence="2 4" id="KW-0863">Zinc-finger</keyword>
<dbReference type="SUPFAM" id="SSF57667">
    <property type="entry name" value="beta-beta-alpha zinc fingers"/>
    <property type="match status" value="2"/>
</dbReference>
<gene>
    <name evidence="6" type="ORF">BGZ96_008673</name>
</gene>
<dbReference type="Gene3D" id="3.30.160.60">
    <property type="entry name" value="Classic Zinc Finger"/>
    <property type="match status" value="2"/>
</dbReference>
<evidence type="ECO:0000256" key="1">
    <source>
        <dbReference type="ARBA" id="ARBA00022723"/>
    </source>
</evidence>
<protein>
    <recommendedName>
        <fullName evidence="5">C2H2-type domain-containing protein</fullName>
    </recommendedName>
</protein>
<dbReference type="PANTHER" id="PTHR23235">
    <property type="entry name" value="KRUEPPEL-LIKE TRANSCRIPTION FACTOR"/>
    <property type="match status" value="1"/>
</dbReference>
<evidence type="ECO:0000256" key="3">
    <source>
        <dbReference type="ARBA" id="ARBA00022833"/>
    </source>
</evidence>
<dbReference type="PANTHER" id="PTHR23235:SF120">
    <property type="entry name" value="KRUPPEL-LIKE FACTOR 15"/>
    <property type="match status" value="1"/>
</dbReference>
<keyword evidence="3" id="KW-0862">Zinc</keyword>
<evidence type="ECO:0000256" key="4">
    <source>
        <dbReference type="PROSITE-ProRule" id="PRU00042"/>
    </source>
</evidence>
<dbReference type="InterPro" id="IPR013087">
    <property type="entry name" value="Znf_C2H2_type"/>
</dbReference>
<evidence type="ECO:0000259" key="5">
    <source>
        <dbReference type="PROSITE" id="PS50157"/>
    </source>
</evidence>
<evidence type="ECO:0000256" key="2">
    <source>
        <dbReference type="ARBA" id="ARBA00022771"/>
    </source>
</evidence>
<dbReference type="Pfam" id="PF00096">
    <property type="entry name" value="zf-C2H2"/>
    <property type="match status" value="2"/>
</dbReference>